<proteinExistence type="predicted"/>
<evidence type="ECO:0000313" key="3">
    <source>
        <dbReference type="Proteomes" id="UP000308730"/>
    </source>
</evidence>
<evidence type="ECO:0000256" key="1">
    <source>
        <dbReference type="SAM" id="MobiDB-lite"/>
    </source>
</evidence>
<evidence type="ECO:0000313" key="2">
    <source>
        <dbReference type="EMBL" id="THH29514.1"/>
    </source>
</evidence>
<dbReference type="Proteomes" id="UP000308730">
    <property type="component" value="Unassembled WGS sequence"/>
</dbReference>
<keyword evidence="3" id="KW-1185">Reference proteome</keyword>
<feature type="compositionally biased region" description="Basic residues" evidence="1">
    <location>
        <begin position="384"/>
        <end position="395"/>
    </location>
</feature>
<protein>
    <submittedName>
        <fullName evidence="2">Uncharacterized protein</fullName>
    </submittedName>
</protein>
<feature type="region of interest" description="Disordered" evidence="1">
    <location>
        <begin position="78"/>
        <end position="105"/>
    </location>
</feature>
<organism evidence="2 3">
    <name type="scientific">Antrodiella citrinella</name>
    <dbReference type="NCBI Taxonomy" id="2447956"/>
    <lineage>
        <taxon>Eukaryota</taxon>
        <taxon>Fungi</taxon>
        <taxon>Dikarya</taxon>
        <taxon>Basidiomycota</taxon>
        <taxon>Agaricomycotina</taxon>
        <taxon>Agaricomycetes</taxon>
        <taxon>Polyporales</taxon>
        <taxon>Steccherinaceae</taxon>
        <taxon>Antrodiella</taxon>
    </lineage>
</organism>
<sequence length="395" mass="43809">MRATTTHPTTATPSSQSARTTEFARLFDFFSRLASGDRDMFVPKEFESLVDVLPVSPTSSIFSLPALCRSPDSVATSISLPDYDSEPDRDHEPETTQNNLKPVEHPKATLASQAEMVPPRGRRTSIAVVRGRGLRVRQFPLADASDQQFTFKLMIHELYDINDFAAMVQEVLAASQKQFQPLPEAMKPTPRKQKQKAWRGLEEEYGDGDEEREKWGSGGKFPKGLGLGRPSGLNISIAERALKKRRVGRRRSVSGGPMQKEPEWIDAADVSIEAVPRINLPSPAFTARPRVRKVSSARTRTTSTVQRRGTTITPPTVVKEAPVVKFAESFLYVPSPKAHGRLRSAAKFERARSEEPDFGPTTPMSAPSTQDSFGVLDKGERVKTKSMKRRLSFSA</sequence>
<gene>
    <name evidence="2" type="ORF">EUX98_g4665</name>
</gene>
<comment type="caution">
    <text evidence="2">The sequence shown here is derived from an EMBL/GenBank/DDBJ whole genome shotgun (WGS) entry which is preliminary data.</text>
</comment>
<dbReference type="EMBL" id="SGPM01000120">
    <property type="protein sequence ID" value="THH29514.1"/>
    <property type="molecule type" value="Genomic_DNA"/>
</dbReference>
<feature type="region of interest" description="Disordered" evidence="1">
    <location>
        <begin position="289"/>
        <end position="309"/>
    </location>
</feature>
<feature type="compositionally biased region" description="Basic and acidic residues" evidence="1">
    <location>
        <begin position="346"/>
        <end position="355"/>
    </location>
</feature>
<reference evidence="2 3" key="1">
    <citation type="submission" date="2019-02" db="EMBL/GenBank/DDBJ databases">
        <title>Genome sequencing of the rare red list fungi Antrodiella citrinella (Flaviporus citrinellus).</title>
        <authorList>
            <person name="Buettner E."/>
            <person name="Kellner H."/>
        </authorList>
    </citation>
    <scope>NUCLEOTIDE SEQUENCE [LARGE SCALE GENOMIC DNA]</scope>
    <source>
        <strain evidence="2 3">DSM 108506</strain>
    </source>
</reference>
<dbReference type="AlphaFoldDB" id="A0A4S4MTF8"/>
<dbReference type="OrthoDB" id="3067134at2759"/>
<name>A0A4S4MTF8_9APHY</name>
<feature type="compositionally biased region" description="Polar residues" evidence="1">
    <location>
        <begin position="362"/>
        <end position="372"/>
    </location>
</feature>
<feature type="region of interest" description="Disordered" evidence="1">
    <location>
        <begin position="343"/>
        <end position="395"/>
    </location>
</feature>
<feature type="compositionally biased region" description="Low complexity" evidence="1">
    <location>
        <begin position="296"/>
        <end position="309"/>
    </location>
</feature>
<accession>A0A4S4MTF8</accession>
<feature type="region of interest" description="Disordered" evidence="1">
    <location>
        <begin position="203"/>
        <end position="223"/>
    </location>
</feature>